<accession>A0A564Y6F7</accession>
<sequence>TQPKFTLVLELCRCDLAQLVFSSINYEEAHCKSIFQQILRGLEHIHGLNIIHRDLKPTNILIGRDGLVKIADFGLSRLKNIEDRYTPYIGTKGYMAPEIMLELGKYNEGFDMFAAGIILSEIYLREFLFKGETLTSIAKSMVRILGKINNRNLPGSQESDQYVHLFSKVRSGAPQFRKVLSNCFASEDGIDLAEKLLAINPAERPKANEALKYPYFVNSPQPDGNILPLLPRSWGIP</sequence>
<proteinExistence type="predicted"/>
<keyword evidence="5" id="KW-0067">ATP-binding</keyword>
<dbReference type="Pfam" id="PF00069">
    <property type="entry name" value="Pkinase"/>
    <property type="match status" value="1"/>
</dbReference>
<evidence type="ECO:0000256" key="4">
    <source>
        <dbReference type="ARBA" id="ARBA00022777"/>
    </source>
</evidence>
<keyword evidence="3" id="KW-0547">Nucleotide-binding</keyword>
<dbReference type="PROSITE" id="PS50011">
    <property type="entry name" value="PROTEIN_KINASE_DOM"/>
    <property type="match status" value="1"/>
</dbReference>
<keyword evidence="4" id="KW-0418">Kinase</keyword>
<name>A0A564Y6F7_HYMDI</name>
<keyword evidence="1" id="KW-0723">Serine/threonine-protein kinase</keyword>
<evidence type="ECO:0000259" key="6">
    <source>
        <dbReference type="PROSITE" id="PS50011"/>
    </source>
</evidence>
<organism evidence="7 8">
    <name type="scientific">Hymenolepis diminuta</name>
    <name type="common">Rat tapeworm</name>
    <dbReference type="NCBI Taxonomy" id="6216"/>
    <lineage>
        <taxon>Eukaryota</taxon>
        <taxon>Metazoa</taxon>
        <taxon>Spiralia</taxon>
        <taxon>Lophotrochozoa</taxon>
        <taxon>Platyhelminthes</taxon>
        <taxon>Cestoda</taxon>
        <taxon>Eucestoda</taxon>
        <taxon>Cyclophyllidea</taxon>
        <taxon>Hymenolepididae</taxon>
        <taxon>Hymenolepis</taxon>
    </lineage>
</organism>
<dbReference type="InterPro" id="IPR000719">
    <property type="entry name" value="Prot_kinase_dom"/>
</dbReference>
<keyword evidence="8" id="KW-1185">Reference proteome</keyword>
<dbReference type="PROSITE" id="PS00108">
    <property type="entry name" value="PROTEIN_KINASE_ST"/>
    <property type="match status" value="1"/>
</dbReference>
<dbReference type="GO" id="GO:0005524">
    <property type="term" value="F:ATP binding"/>
    <property type="evidence" value="ECO:0007669"/>
    <property type="project" value="UniProtKB-KW"/>
</dbReference>
<dbReference type="Gene3D" id="1.10.510.10">
    <property type="entry name" value="Transferase(Phosphotransferase) domain 1"/>
    <property type="match status" value="1"/>
</dbReference>
<evidence type="ECO:0000256" key="3">
    <source>
        <dbReference type="ARBA" id="ARBA00022741"/>
    </source>
</evidence>
<dbReference type="PANTHER" id="PTHR24055">
    <property type="entry name" value="MITOGEN-ACTIVATED PROTEIN KINASE"/>
    <property type="match status" value="1"/>
</dbReference>
<dbReference type="Proteomes" id="UP000321570">
    <property type="component" value="Unassembled WGS sequence"/>
</dbReference>
<keyword evidence="2" id="KW-0808">Transferase</keyword>
<dbReference type="GO" id="GO:0004674">
    <property type="term" value="F:protein serine/threonine kinase activity"/>
    <property type="evidence" value="ECO:0007669"/>
    <property type="project" value="UniProtKB-KW"/>
</dbReference>
<dbReference type="SUPFAM" id="SSF56112">
    <property type="entry name" value="Protein kinase-like (PK-like)"/>
    <property type="match status" value="1"/>
</dbReference>
<evidence type="ECO:0000256" key="5">
    <source>
        <dbReference type="ARBA" id="ARBA00022840"/>
    </source>
</evidence>
<feature type="domain" description="Protein kinase" evidence="6">
    <location>
        <begin position="1"/>
        <end position="216"/>
    </location>
</feature>
<reference evidence="7 8" key="1">
    <citation type="submission" date="2019-07" db="EMBL/GenBank/DDBJ databases">
        <authorList>
            <person name="Jastrzebski P J."/>
            <person name="Paukszto L."/>
            <person name="Jastrzebski P J."/>
        </authorList>
    </citation>
    <scope>NUCLEOTIDE SEQUENCE [LARGE SCALE GENOMIC DNA]</scope>
    <source>
        <strain evidence="7 8">WMS-il1</strain>
    </source>
</reference>
<dbReference type="EMBL" id="CABIJS010000110">
    <property type="protein sequence ID" value="VUZ42830.1"/>
    <property type="molecule type" value="Genomic_DNA"/>
</dbReference>
<dbReference type="SMART" id="SM00220">
    <property type="entry name" value="S_TKc"/>
    <property type="match status" value="1"/>
</dbReference>
<gene>
    <name evidence="7" type="ORF">WMSIL1_LOCUS3498</name>
</gene>
<dbReference type="FunFam" id="1.10.510.10:FF:000624">
    <property type="entry name" value="Mitogen-activated protein kinase"/>
    <property type="match status" value="1"/>
</dbReference>
<evidence type="ECO:0000313" key="7">
    <source>
        <dbReference type="EMBL" id="VUZ42830.1"/>
    </source>
</evidence>
<protein>
    <recommendedName>
        <fullName evidence="6">Protein kinase domain-containing protein</fullName>
    </recommendedName>
</protein>
<dbReference type="InterPro" id="IPR008271">
    <property type="entry name" value="Ser/Thr_kinase_AS"/>
</dbReference>
<dbReference type="AlphaFoldDB" id="A0A564Y6F7"/>
<feature type="non-terminal residue" evidence="7">
    <location>
        <position position="1"/>
    </location>
</feature>
<evidence type="ECO:0000256" key="2">
    <source>
        <dbReference type="ARBA" id="ARBA00022679"/>
    </source>
</evidence>
<dbReference type="InterPro" id="IPR050117">
    <property type="entry name" value="MAPK"/>
</dbReference>
<dbReference type="InterPro" id="IPR011009">
    <property type="entry name" value="Kinase-like_dom_sf"/>
</dbReference>
<evidence type="ECO:0000313" key="8">
    <source>
        <dbReference type="Proteomes" id="UP000321570"/>
    </source>
</evidence>
<evidence type="ECO:0000256" key="1">
    <source>
        <dbReference type="ARBA" id="ARBA00022527"/>
    </source>
</evidence>